<dbReference type="InterPro" id="IPR014746">
    <property type="entry name" value="Gln_synth/guanido_kin_cat_dom"/>
</dbReference>
<organism evidence="9 10">
    <name type="scientific">Ethanoligenens harbinense (strain DSM 18485 / JCM 12961 / CGMCC 1.5033 / YUAN-3)</name>
    <dbReference type="NCBI Taxonomy" id="663278"/>
    <lineage>
        <taxon>Bacteria</taxon>
        <taxon>Bacillati</taxon>
        <taxon>Bacillota</taxon>
        <taxon>Clostridia</taxon>
        <taxon>Eubacteriales</taxon>
        <taxon>Oscillospiraceae</taxon>
        <taxon>Ethanoligenens</taxon>
    </lineage>
</organism>
<dbReference type="RefSeq" id="WP_013484178.1">
    <property type="nucleotide sequence ID" value="NC_014828.1"/>
</dbReference>
<evidence type="ECO:0000256" key="2">
    <source>
        <dbReference type="ARBA" id="ARBA00022741"/>
    </source>
</evidence>
<comment type="activity regulation">
    <text evidence="5">Appears to be allosterically activated by the binding of pArg-containing polypeptides to the pArg-binding pocket localized in the C-terminal domain of McsB.</text>
</comment>
<comment type="function">
    <text evidence="5">Catalyzes the specific phosphorylation of arginine residues in proteins.</text>
</comment>
<evidence type="ECO:0000256" key="4">
    <source>
        <dbReference type="ARBA" id="ARBA00022840"/>
    </source>
</evidence>
<dbReference type="HOGENOM" id="CLU_066591_1_0_9"/>
<keyword evidence="1 5" id="KW-0808">Transferase</keyword>
<dbReference type="AlphaFoldDB" id="E6U6R4"/>
<proteinExistence type="inferred from homology"/>
<evidence type="ECO:0000256" key="7">
    <source>
        <dbReference type="RuleBase" id="RU000505"/>
    </source>
</evidence>
<dbReference type="HAMAP" id="MF_00602">
    <property type="entry name" value="Prot_Arg_kinase"/>
    <property type="match status" value="1"/>
</dbReference>
<evidence type="ECO:0000313" key="10">
    <source>
        <dbReference type="Proteomes" id="UP000001551"/>
    </source>
</evidence>
<dbReference type="PANTHER" id="PTHR11547">
    <property type="entry name" value="ARGININE OR CREATINE KINASE"/>
    <property type="match status" value="1"/>
</dbReference>
<dbReference type="InterPro" id="IPR023660">
    <property type="entry name" value="Arg_Kinase"/>
</dbReference>
<dbReference type="EC" id="2.7.14.1" evidence="5"/>
<feature type="binding site" evidence="5 6">
    <location>
        <begin position="196"/>
        <end position="201"/>
    </location>
    <ligand>
        <name>ATP</name>
        <dbReference type="ChEBI" id="CHEBI:30616"/>
    </ligand>
</feature>
<dbReference type="SUPFAM" id="SSF55931">
    <property type="entry name" value="Glutamine synthetase/guanido kinase"/>
    <property type="match status" value="1"/>
</dbReference>
<feature type="domain" description="Phosphagen kinase C-terminal" evidence="8">
    <location>
        <begin position="13"/>
        <end position="243"/>
    </location>
</feature>
<evidence type="ECO:0000259" key="8">
    <source>
        <dbReference type="PROSITE" id="PS51510"/>
    </source>
</evidence>
<dbReference type="GO" id="GO:0046314">
    <property type="term" value="P:phosphocreatine biosynthetic process"/>
    <property type="evidence" value="ECO:0007669"/>
    <property type="project" value="InterPro"/>
</dbReference>
<keyword evidence="3 5" id="KW-0418">Kinase</keyword>
<dbReference type="PANTHER" id="PTHR11547:SF38">
    <property type="entry name" value="ARGININE KINASE 1-RELATED"/>
    <property type="match status" value="1"/>
</dbReference>
<dbReference type="Gene3D" id="3.30.590.10">
    <property type="entry name" value="Glutamine synthetase/guanido kinase, catalytic domain"/>
    <property type="match status" value="1"/>
</dbReference>
<keyword evidence="2 5" id="KW-0547">Nucleotide-binding</keyword>
<dbReference type="PROSITE" id="PS51510">
    <property type="entry name" value="PHOSPHAGEN_KINASE_C"/>
    <property type="match status" value="1"/>
</dbReference>
<dbReference type="CDD" id="cd07930">
    <property type="entry name" value="bacterial_phosphagen_kinase"/>
    <property type="match status" value="1"/>
</dbReference>
<dbReference type="EMBL" id="CP002400">
    <property type="protein sequence ID" value="ADU25797.1"/>
    <property type="molecule type" value="Genomic_DNA"/>
</dbReference>
<keyword evidence="10" id="KW-1185">Reference proteome</keyword>
<evidence type="ECO:0000256" key="1">
    <source>
        <dbReference type="ARBA" id="ARBA00022679"/>
    </source>
</evidence>
<evidence type="ECO:0000256" key="3">
    <source>
        <dbReference type="ARBA" id="ARBA00022777"/>
    </source>
</evidence>
<feature type="short sequence motif" description="RDXXRA motif of the pArg binding pocket involved in allosteric regulation" evidence="5">
    <location>
        <begin position="325"/>
        <end position="330"/>
    </location>
</feature>
<protein>
    <recommendedName>
        <fullName evidence="5">Protein-arginine kinase</fullName>
        <ecNumber evidence="5">2.7.14.1</ecNumber>
    </recommendedName>
</protein>
<dbReference type="NCBIfam" id="NF002194">
    <property type="entry name" value="PRK01059.1-4"/>
    <property type="match status" value="1"/>
</dbReference>
<sequence>MKWYLETGPEGDAVISTRVRLARNISDMLFPCKMNLEQAHEVEEATRAALFSDEQMARDFEYIDMEKLGPARSVSYAEKHLISPEFAKERAGRALLLKKDESVSIMINEEDHIRIQALASGFRLEDAMETANHIDDLFDRHLQYAFDEDFGYLTECPTNLGTGMRASLMLHLPGLTRSRSLPSLAQAITKLGFTIRGLYGEGSKGTGSFYQISNQVTLGISEAEVLRSLTGVVSQIIAQERSIREEFKKLGPVFEDRIFRSYGILANARMLTSEEFMNLISDVRFGITMDIITDVPLEAVNALLGEVQPATLQTQTNHPMDEQERDILRAKIVRETLTHLGSRENGNA</sequence>
<accession>E6U6R4</accession>
<dbReference type="GO" id="GO:0004111">
    <property type="term" value="F:creatine kinase activity"/>
    <property type="evidence" value="ECO:0007669"/>
    <property type="project" value="InterPro"/>
</dbReference>
<dbReference type="InterPro" id="IPR022414">
    <property type="entry name" value="ATP-guanido_PTrfase_cat"/>
</dbReference>
<feature type="binding site" evidence="5 6">
    <location>
        <position position="114"/>
    </location>
    <ligand>
        <name>ATP</name>
        <dbReference type="ChEBI" id="CHEBI:30616"/>
    </ligand>
</feature>
<dbReference type="KEGG" id="eha:Ethha_0210"/>
<keyword evidence="4 5" id="KW-0067">ATP-binding</keyword>
<dbReference type="Pfam" id="PF00217">
    <property type="entry name" value="ATP-gua_Ptrans"/>
    <property type="match status" value="1"/>
</dbReference>
<dbReference type="Proteomes" id="UP000001551">
    <property type="component" value="Chromosome"/>
</dbReference>
<name>E6U6R4_ETHHY</name>
<evidence type="ECO:0000256" key="6">
    <source>
        <dbReference type="PROSITE-ProRule" id="PRU00843"/>
    </source>
</evidence>
<comment type="similarity">
    <text evidence="5 6 7">Belongs to the ATP:guanido phosphotransferase family.</text>
</comment>
<dbReference type="STRING" id="663278.Ethha_0210"/>
<dbReference type="GO" id="GO:0005615">
    <property type="term" value="C:extracellular space"/>
    <property type="evidence" value="ECO:0007669"/>
    <property type="project" value="TreeGrafter"/>
</dbReference>
<keyword evidence="5" id="KW-0021">Allosteric enzyme</keyword>
<dbReference type="eggNOG" id="COG3869">
    <property type="taxonomic scope" value="Bacteria"/>
</dbReference>
<dbReference type="GO" id="GO:0005524">
    <property type="term" value="F:ATP binding"/>
    <property type="evidence" value="ECO:0007669"/>
    <property type="project" value="UniProtKB-UniRule"/>
</dbReference>
<comment type="catalytic activity">
    <reaction evidence="5">
        <text>L-arginyl-[protein] + ATP = N(omega)-phospho-L-arginyl-[protein] + ADP + H(+)</text>
        <dbReference type="Rhea" id="RHEA:43384"/>
        <dbReference type="Rhea" id="RHEA-COMP:10532"/>
        <dbReference type="Rhea" id="RHEA-COMP:10533"/>
        <dbReference type="ChEBI" id="CHEBI:15378"/>
        <dbReference type="ChEBI" id="CHEBI:29965"/>
        <dbReference type="ChEBI" id="CHEBI:30616"/>
        <dbReference type="ChEBI" id="CHEBI:83226"/>
        <dbReference type="ChEBI" id="CHEBI:456216"/>
        <dbReference type="EC" id="2.7.14.1"/>
    </reaction>
</comment>
<dbReference type="GO" id="GO:1990424">
    <property type="term" value="F:protein arginine kinase activity"/>
    <property type="evidence" value="ECO:0007669"/>
    <property type="project" value="UniProtKB-EC"/>
</dbReference>
<feature type="binding site" evidence="5 6">
    <location>
        <begin position="165"/>
        <end position="169"/>
    </location>
    <ligand>
        <name>ATP</name>
        <dbReference type="ChEBI" id="CHEBI:30616"/>
    </ligand>
</feature>
<evidence type="ECO:0000313" key="9">
    <source>
        <dbReference type="EMBL" id="ADU25797.1"/>
    </source>
</evidence>
<feature type="binding site" evidence="5 6">
    <location>
        <begin position="16"/>
        <end position="20"/>
    </location>
    <ligand>
        <name>ATP</name>
        <dbReference type="ChEBI" id="CHEBI:30616"/>
    </ligand>
</feature>
<gene>
    <name evidence="5" type="primary">mcsB</name>
    <name evidence="9" type="ordered locus">Ethha_0210</name>
</gene>
<feature type="binding site" evidence="5 6">
    <location>
        <position position="80"/>
    </location>
    <ligand>
        <name>ATP</name>
        <dbReference type="ChEBI" id="CHEBI:30616"/>
    </ligand>
</feature>
<dbReference type="InterPro" id="IPR000749">
    <property type="entry name" value="ATP-guanido_PTrfase"/>
</dbReference>
<dbReference type="PROSITE" id="PS00112">
    <property type="entry name" value="PHOSPHAGEN_KINASE"/>
    <property type="match status" value="1"/>
</dbReference>
<dbReference type="InterPro" id="IPR022415">
    <property type="entry name" value="ATP-guanido_PTrfase_AS"/>
</dbReference>
<evidence type="ECO:0000256" key="5">
    <source>
        <dbReference type="HAMAP-Rule" id="MF_00602"/>
    </source>
</evidence>
<reference evidence="9 10" key="1">
    <citation type="submission" date="2010-12" db="EMBL/GenBank/DDBJ databases">
        <title>Complete sequence of Ethanoligenens harbinense YUAN-3.</title>
        <authorList>
            <person name="Lucas S."/>
            <person name="Copeland A."/>
            <person name="Lapidus A."/>
            <person name="Cheng J.-F."/>
            <person name="Bruce D."/>
            <person name="Goodwin L."/>
            <person name="Pitluck S."/>
            <person name="Chertkov O."/>
            <person name="Misra M."/>
            <person name="Detter J.C."/>
            <person name="Han C."/>
            <person name="Tapia R."/>
            <person name="Land M."/>
            <person name="Hauser L."/>
            <person name="Jeffries C."/>
            <person name="Kyrpides N."/>
            <person name="Ivanova N."/>
            <person name="Mikhailova N."/>
            <person name="Wang A."/>
            <person name="Mouttaki H."/>
            <person name="He Z."/>
            <person name="Zhou J."/>
            <person name="Hemme C.L."/>
            <person name="Woyke T."/>
        </authorList>
    </citation>
    <scope>NUCLEOTIDE SEQUENCE [LARGE SCALE GENOMIC DNA]</scope>
    <source>
        <strain evidence="10">DSM 18485 / JCM 12961 / CGMCC 1.5033 / YUAN-3</strain>
    </source>
</reference>